<feature type="domain" description="7TM GPCR serpentine receptor class x (Srx)" evidence="2">
    <location>
        <begin position="20"/>
        <end position="279"/>
    </location>
</feature>
<dbReference type="PANTHER" id="PTHR46952">
    <property type="entry name" value="SERPENTINE RECEPTOR, CLASS X-RELATED"/>
    <property type="match status" value="1"/>
</dbReference>
<sequence>MVKEMLFAEKATRIAGGHIIVSAFLGILINLFMFFKFLSFEKTSFYILCTSKTVSNFILLTGYFLYIGPTDFLYTQIGPLELNTYLNQTMGLGLYLQGPLTQMMITINRFLVIWFTPTSVPKYSNRITITFLSISWIAVTWLSTLIGLPADCRVPMGFEHIGYYNTVCNKQITIYVVITIFFLAFFTNSMNFMIAGKLIWTWRKARTNLSSEASQLRRRTSIRFYIQSCIQDWICVADVFNNLVSHSYCSEDRLCISLALICFGVLVYGADGLVMYLFNYKSTAKVANRESTLESTRSIVQVTPRITPRVTPRATPRVP</sequence>
<keyword evidence="1" id="KW-0472">Membrane</keyword>
<dbReference type="PANTHER" id="PTHR46952:SF6">
    <property type="entry name" value="7TM GPCR SERPENTINE RECEPTOR CLASS X (SRX) DOMAIN-CONTAINING PROTEIN"/>
    <property type="match status" value="1"/>
</dbReference>
<evidence type="ECO:0000259" key="2">
    <source>
        <dbReference type="Pfam" id="PF10328"/>
    </source>
</evidence>
<keyword evidence="1" id="KW-0812">Transmembrane</keyword>
<dbReference type="STRING" id="1561998.A0A1I7UVH7"/>
<protein>
    <submittedName>
        <fullName evidence="4">7TM_GPCR_Srx domain-containing protein</fullName>
    </submittedName>
</protein>
<dbReference type="InterPro" id="IPR019430">
    <property type="entry name" value="7TM_GPCR_serpentine_rcpt_Srx"/>
</dbReference>
<feature type="transmembrane region" description="Helical" evidence="1">
    <location>
        <begin position="45"/>
        <end position="66"/>
    </location>
</feature>
<dbReference type="Pfam" id="PF10328">
    <property type="entry name" value="7TM_GPCR_Srx"/>
    <property type="match status" value="1"/>
</dbReference>
<dbReference type="eggNOG" id="ENOG502TFP3">
    <property type="taxonomic scope" value="Eukaryota"/>
</dbReference>
<keyword evidence="3" id="KW-1185">Reference proteome</keyword>
<evidence type="ECO:0000313" key="3">
    <source>
        <dbReference type="Proteomes" id="UP000095282"/>
    </source>
</evidence>
<accession>A0A1I7UVH7</accession>
<name>A0A1I7UVH7_9PELO</name>
<dbReference type="Proteomes" id="UP000095282">
    <property type="component" value="Unplaced"/>
</dbReference>
<evidence type="ECO:0000313" key="4">
    <source>
        <dbReference type="WBParaSite" id="Csp11.Scaffold630.g19760.t1"/>
    </source>
</evidence>
<reference evidence="4" key="1">
    <citation type="submission" date="2016-11" db="UniProtKB">
        <authorList>
            <consortium name="WormBaseParasite"/>
        </authorList>
    </citation>
    <scope>IDENTIFICATION</scope>
</reference>
<feature type="transmembrane region" description="Helical" evidence="1">
    <location>
        <begin position="15"/>
        <end position="38"/>
    </location>
</feature>
<organism evidence="3 4">
    <name type="scientific">Caenorhabditis tropicalis</name>
    <dbReference type="NCBI Taxonomy" id="1561998"/>
    <lineage>
        <taxon>Eukaryota</taxon>
        <taxon>Metazoa</taxon>
        <taxon>Ecdysozoa</taxon>
        <taxon>Nematoda</taxon>
        <taxon>Chromadorea</taxon>
        <taxon>Rhabditida</taxon>
        <taxon>Rhabditina</taxon>
        <taxon>Rhabditomorpha</taxon>
        <taxon>Rhabditoidea</taxon>
        <taxon>Rhabditidae</taxon>
        <taxon>Peloderinae</taxon>
        <taxon>Caenorhabditis</taxon>
    </lineage>
</organism>
<feature type="transmembrane region" description="Helical" evidence="1">
    <location>
        <begin position="172"/>
        <end position="194"/>
    </location>
</feature>
<keyword evidence="1" id="KW-1133">Transmembrane helix</keyword>
<evidence type="ECO:0000256" key="1">
    <source>
        <dbReference type="SAM" id="Phobius"/>
    </source>
</evidence>
<feature type="transmembrane region" description="Helical" evidence="1">
    <location>
        <begin position="256"/>
        <end position="278"/>
    </location>
</feature>
<feature type="transmembrane region" description="Helical" evidence="1">
    <location>
        <begin position="94"/>
        <end position="115"/>
    </location>
</feature>
<feature type="transmembrane region" description="Helical" evidence="1">
    <location>
        <begin position="127"/>
        <end position="148"/>
    </location>
</feature>
<dbReference type="WBParaSite" id="Csp11.Scaffold630.g19760.t1">
    <property type="protein sequence ID" value="Csp11.Scaffold630.g19760.t1"/>
    <property type="gene ID" value="Csp11.Scaffold630.g19760"/>
</dbReference>
<dbReference type="AlphaFoldDB" id="A0A1I7UVH7"/>
<proteinExistence type="predicted"/>